<dbReference type="KEGG" id="kbs:EPA93_16740"/>
<evidence type="ECO:0000256" key="2">
    <source>
        <dbReference type="SAM" id="MobiDB-lite"/>
    </source>
</evidence>
<feature type="region of interest" description="Disordered" evidence="2">
    <location>
        <begin position="72"/>
        <end position="111"/>
    </location>
</feature>
<dbReference type="Proteomes" id="UP000290365">
    <property type="component" value="Chromosome"/>
</dbReference>
<feature type="domain" description="Tyr recombinase" evidence="3">
    <location>
        <begin position="16"/>
        <end position="111"/>
    </location>
</feature>
<dbReference type="Gene3D" id="1.10.443.10">
    <property type="entry name" value="Intergrase catalytic core"/>
    <property type="match status" value="1"/>
</dbReference>
<protein>
    <recommendedName>
        <fullName evidence="3">Tyr recombinase domain-containing protein</fullName>
    </recommendedName>
</protein>
<keyword evidence="1" id="KW-0233">DNA recombination</keyword>
<dbReference type="EMBL" id="CP035758">
    <property type="protein sequence ID" value="QBD77548.1"/>
    <property type="molecule type" value="Genomic_DNA"/>
</dbReference>
<keyword evidence="5" id="KW-1185">Reference proteome</keyword>
<dbReference type="GO" id="GO:0003677">
    <property type="term" value="F:DNA binding"/>
    <property type="evidence" value="ECO:0007669"/>
    <property type="project" value="InterPro"/>
</dbReference>
<evidence type="ECO:0000313" key="4">
    <source>
        <dbReference type="EMBL" id="QBD77548.1"/>
    </source>
</evidence>
<gene>
    <name evidence="4" type="ORF">EPA93_16740</name>
</gene>
<dbReference type="OrthoDB" id="341301at2"/>
<evidence type="ECO:0000256" key="1">
    <source>
        <dbReference type="ARBA" id="ARBA00023172"/>
    </source>
</evidence>
<dbReference type="AlphaFoldDB" id="A0A4P6JQ60"/>
<evidence type="ECO:0000259" key="3">
    <source>
        <dbReference type="PROSITE" id="PS51898"/>
    </source>
</evidence>
<name>A0A4P6JQ60_KTERU</name>
<feature type="compositionally biased region" description="Basic and acidic residues" evidence="2">
    <location>
        <begin position="74"/>
        <end position="84"/>
    </location>
</feature>
<proteinExistence type="predicted"/>
<evidence type="ECO:0000313" key="5">
    <source>
        <dbReference type="Proteomes" id="UP000290365"/>
    </source>
</evidence>
<dbReference type="InterPro" id="IPR013762">
    <property type="entry name" value="Integrase-like_cat_sf"/>
</dbReference>
<dbReference type="SUPFAM" id="SSF56349">
    <property type="entry name" value="DNA breaking-rejoining enzymes"/>
    <property type="match status" value="1"/>
</dbReference>
<dbReference type="GO" id="GO:0006310">
    <property type="term" value="P:DNA recombination"/>
    <property type="evidence" value="ECO:0007669"/>
    <property type="project" value="UniProtKB-KW"/>
</dbReference>
<reference evidence="4 5" key="1">
    <citation type="submission" date="2019-01" db="EMBL/GenBank/DDBJ databases">
        <title>Ktedonosporobacter rubrisoli SCAWS-G2.</title>
        <authorList>
            <person name="Huang Y."/>
            <person name="Yan B."/>
        </authorList>
    </citation>
    <scope>NUCLEOTIDE SEQUENCE [LARGE SCALE GENOMIC DNA]</scope>
    <source>
        <strain evidence="4 5">SCAWS-G2</strain>
    </source>
</reference>
<dbReference type="RefSeq" id="WP_129888603.1">
    <property type="nucleotide sequence ID" value="NZ_CP035758.1"/>
</dbReference>
<dbReference type="PROSITE" id="PS51898">
    <property type="entry name" value="TYR_RECOMBINASE"/>
    <property type="match status" value="1"/>
</dbReference>
<dbReference type="GO" id="GO:0015074">
    <property type="term" value="P:DNA integration"/>
    <property type="evidence" value="ECO:0007669"/>
    <property type="project" value="InterPro"/>
</dbReference>
<organism evidence="4 5">
    <name type="scientific">Ktedonosporobacter rubrisoli</name>
    <dbReference type="NCBI Taxonomy" id="2509675"/>
    <lineage>
        <taxon>Bacteria</taxon>
        <taxon>Bacillati</taxon>
        <taxon>Chloroflexota</taxon>
        <taxon>Ktedonobacteria</taxon>
        <taxon>Ktedonobacterales</taxon>
        <taxon>Ktedonosporobacteraceae</taxon>
        <taxon>Ktedonosporobacter</taxon>
    </lineage>
</organism>
<sequence>MADLLVSVKRKPEHIRETRALDAGRVELVLRQISDPRDRALFWLIYDGGLRFLAAQAIDIEDISWPDRSIAIHGKGDRPREKNISRCQHTARQISDHARQPNHWAALRHPA</sequence>
<accession>A0A4P6JQ60</accession>
<dbReference type="InterPro" id="IPR011010">
    <property type="entry name" value="DNA_brk_join_enz"/>
</dbReference>
<dbReference type="InterPro" id="IPR002104">
    <property type="entry name" value="Integrase_catalytic"/>
</dbReference>